<feature type="compositionally biased region" description="Polar residues" evidence="1">
    <location>
        <begin position="1"/>
        <end position="10"/>
    </location>
</feature>
<feature type="region of interest" description="Disordered" evidence="1">
    <location>
        <begin position="414"/>
        <end position="436"/>
    </location>
</feature>
<dbReference type="PANTHER" id="PTHR36022:SF1">
    <property type="entry name" value="GPI-ANCHORED ADHESIN-LIKE PROTEIN"/>
    <property type="match status" value="1"/>
</dbReference>
<dbReference type="RefSeq" id="XP_056695536.1">
    <property type="nucleotide sequence ID" value="XM_056839558.1"/>
</dbReference>
<protein>
    <submittedName>
        <fullName evidence="3">Uncharacterized protein</fullName>
    </submittedName>
</protein>
<evidence type="ECO:0000313" key="3">
    <source>
        <dbReference type="RefSeq" id="XP_056695536.1"/>
    </source>
</evidence>
<accession>A0ABM3RIU0</accession>
<name>A0ABM3RIU0_SPIOL</name>
<sequence>MMNTKFSASKNHSKSEKKVKNPSPRSPLKVKNINISSSCSSSFSSATSISSEAAAGATKGCLRFFLSNNSSTVAKNANNRKPKSLIATKTPKSTPTVKLLRGKLSENGGSLVKDCNNLRNPEKPISGSVRRLKKNPPTPCLYSWKSGKKSSSRSDLSAVSGVKLCENGIDITPVSKIGRGSDLGGKEPGCIDSISPIPPIQPSVSPEIHGGSTSVVKATPTTCYAAGHVLSGVSDKRKCRPRGLLTIGDNDLFGSSKTKVFGGDDEGVIVGFNKPRVSLVPCPAEASMQWILSPCDERSEDKNDDHGTSGVRLNECDMVMSPNSIGCQSSPLSSLGFSSELCNKSNCTMTTSEATTISHSSRSRSRSRSRSSDFRGILGPSFDHMVCSPSVCMPSSKVEDKCWHDYEREATPCSENSIGSGNVIQTPQSDSSSESFGLSHLSRDEISRIWFESELDSVSEVLRRVSLSPECDMPMVDSPRISFEFNPLIRPDNSIDVANFRKAMDSPTSPGIPEALLRSFHESEVRISWREGLSSRIFDMDELDCCRCFSDEEDDANKCNDPIESCSPPEVADTDSNKIMDNACDLTTLVHNEDSISQENAERSPSKGTTSPCPESSNGGGSSDHVEKDSSWNVCFENHLFQV</sequence>
<feature type="region of interest" description="Disordered" evidence="1">
    <location>
        <begin position="353"/>
        <end position="373"/>
    </location>
</feature>
<keyword evidence="2" id="KW-1185">Reference proteome</keyword>
<dbReference type="Proteomes" id="UP000813463">
    <property type="component" value="Chromosome 3"/>
</dbReference>
<organism evidence="2 3">
    <name type="scientific">Spinacia oleracea</name>
    <name type="common">Spinach</name>
    <dbReference type="NCBI Taxonomy" id="3562"/>
    <lineage>
        <taxon>Eukaryota</taxon>
        <taxon>Viridiplantae</taxon>
        <taxon>Streptophyta</taxon>
        <taxon>Embryophyta</taxon>
        <taxon>Tracheophyta</taxon>
        <taxon>Spermatophyta</taxon>
        <taxon>Magnoliopsida</taxon>
        <taxon>eudicotyledons</taxon>
        <taxon>Gunneridae</taxon>
        <taxon>Pentapetalae</taxon>
        <taxon>Caryophyllales</taxon>
        <taxon>Chenopodiaceae</taxon>
        <taxon>Chenopodioideae</taxon>
        <taxon>Anserineae</taxon>
        <taxon>Spinacia</taxon>
    </lineage>
</organism>
<feature type="compositionally biased region" description="Polar residues" evidence="1">
    <location>
        <begin position="414"/>
        <end position="428"/>
    </location>
</feature>
<feature type="region of interest" description="Disordered" evidence="1">
    <location>
        <begin position="594"/>
        <end position="627"/>
    </location>
</feature>
<dbReference type="PANTHER" id="PTHR36022">
    <property type="entry name" value="GPI-ANCHORED ADHESIN-LIKE PROTEIN"/>
    <property type="match status" value="1"/>
</dbReference>
<gene>
    <name evidence="3" type="primary">LOC110794978</name>
</gene>
<evidence type="ECO:0000256" key="1">
    <source>
        <dbReference type="SAM" id="MobiDB-lite"/>
    </source>
</evidence>
<reference evidence="3" key="2">
    <citation type="submission" date="2025-08" db="UniProtKB">
        <authorList>
            <consortium name="RefSeq"/>
        </authorList>
    </citation>
    <scope>IDENTIFICATION</scope>
    <source>
        <tissue evidence="3">Leaf</tissue>
    </source>
</reference>
<reference evidence="2" key="1">
    <citation type="journal article" date="2021" name="Nat. Commun.">
        <title>Genomic analyses provide insights into spinach domestication and the genetic basis of agronomic traits.</title>
        <authorList>
            <person name="Cai X."/>
            <person name="Sun X."/>
            <person name="Xu C."/>
            <person name="Sun H."/>
            <person name="Wang X."/>
            <person name="Ge C."/>
            <person name="Zhang Z."/>
            <person name="Wang Q."/>
            <person name="Fei Z."/>
            <person name="Jiao C."/>
            <person name="Wang Q."/>
        </authorList>
    </citation>
    <scope>NUCLEOTIDE SEQUENCE [LARGE SCALE GENOMIC DNA]</scope>
    <source>
        <strain evidence="2">cv. Varoflay</strain>
    </source>
</reference>
<feature type="region of interest" description="Disordered" evidence="1">
    <location>
        <begin position="1"/>
        <end position="31"/>
    </location>
</feature>
<feature type="compositionally biased region" description="Polar residues" evidence="1">
    <location>
        <begin position="606"/>
        <end position="617"/>
    </location>
</feature>
<dbReference type="GeneID" id="110794978"/>
<evidence type="ECO:0000313" key="2">
    <source>
        <dbReference type="Proteomes" id="UP000813463"/>
    </source>
</evidence>
<proteinExistence type="predicted"/>